<dbReference type="Proteomes" id="UP000601435">
    <property type="component" value="Unassembled WGS sequence"/>
</dbReference>
<evidence type="ECO:0000313" key="4">
    <source>
        <dbReference type="Proteomes" id="UP000601435"/>
    </source>
</evidence>
<dbReference type="AlphaFoldDB" id="A0A813BNB9"/>
<dbReference type="OrthoDB" id="439709at2759"/>
<feature type="compositionally biased region" description="Basic and acidic residues" evidence="2">
    <location>
        <begin position="557"/>
        <end position="566"/>
    </location>
</feature>
<accession>A0A813BNB9</accession>
<name>A0A813BNB9_9DINO</name>
<sequence>MIQQMDIAHREHERQMAHYKVNVEAELRSAGSYAAELESKLSVREQELEQQLAAAWAKAAEREAQLETADQQLRTSRAREKQLESRLTELSKDAPRAAILQPADVFERQASQYHAMLSAEVQSASSRAEWEAKLSLREQELEHQCASAASQLKDAHAKIADLEAQHVNSSRLSQQCAALATDLGAARRQVVDLEAQLLAAQRSAEARGEAEDRQIVAKAAELKADFEQRLSEEQRAAAEQMARLAAQLHAKSTETAELSTALAAARSDLEKLQPAFEEELSAEKAKTVKLQEALQAFAAKQVEVDSKEVQTPHLEEMYRVQALEANVYELAQKLEALLLGFESFGLEDFLVQTWATVDAETRAEAENNQLRASETRCSDLWKENKELQLMVETVAEREKSNASSSEAHINALEEQLQQARADAREEVERTSARICALHGQVAKSSHEAADLEKRLKEESDKAKQLIQENADLQQQLYQAQCAAKEVADLQQRLQAAKVDLEQAGKEKEQAAELERRLREEKDKALDPALLQQEKDKVVQLERLLQEESGKAASLQKQLEEKSKAGI</sequence>
<gene>
    <name evidence="3" type="ORF">SNEC2469_LOCUS30890</name>
</gene>
<organism evidence="3 4">
    <name type="scientific">Symbiodinium necroappetens</name>
    <dbReference type="NCBI Taxonomy" id="1628268"/>
    <lineage>
        <taxon>Eukaryota</taxon>
        <taxon>Sar</taxon>
        <taxon>Alveolata</taxon>
        <taxon>Dinophyceae</taxon>
        <taxon>Suessiales</taxon>
        <taxon>Symbiodiniaceae</taxon>
        <taxon>Symbiodinium</taxon>
    </lineage>
</organism>
<reference evidence="3" key="1">
    <citation type="submission" date="2021-02" db="EMBL/GenBank/DDBJ databases">
        <authorList>
            <person name="Dougan E. K."/>
            <person name="Rhodes N."/>
            <person name="Thang M."/>
            <person name="Chan C."/>
        </authorList>
    </citation>
    <scope>NUCLEOTIDE SEQUENCE</scope>
</reference>
<feature type="region of interest" description="Disordered" evidence="2">
    <location>
        <begin position="501"/>
        <end position="528"/>
    </location>
</feature>
<keyword evidence="1" id="KW-0175">Coiled coil</keyword>
<proteinExistence type="predicted"/>
<feature type="coiled-coil region" evidence="1">
    <location>
        <begin position="138"/>
        <end position="247"/>
    </location>
</feature>
<evidence type="ECO:0000313" key="3">
    <source>
        <dbReference type="EMBL" id="CAE7909105.1"/>
    </source>
</evidence>
<evidence type="ECO:0000256" key="1">
    <source>
        <dbReference type="SAM" id="Coils"/>
    </source>
</evidence>
<feature type="compositionally biased region" description="Basic and acidic residues" evidence="2">
    <location>
        <begin position="501"/>
        <end position="525"/>
    </location>
</feature>
<comment type="caution">
    <text evidence="3">The sequence shown here is derived from an EMBL/GenBank/DDBJ whole genome shotgun (WGS) entry which is preliminary data.</text>
</comment>
<feature type="region of interest" description="Disordered" evidence="2">
    <location>
        <begin position="67"/>
        <end position="86"/>
    </location>
</feature>
<feature type="compositionally biased region" description="Basic and acidic residues" evidence="2">
    <location>
        <begin position="77"/>
        <end position="86"/>
    </location>
</feature>
<keyword evidence="4" id="KW-1185">Reference proteome</keyword>
<evidence type="ECO:0000256" key="2">
    <source>
        <dbReference type="SAM" id="MobiDB-lite"/>
    </source>
</evidence>
<protein>
    <submittedName>
        <fullName evidence="3">Uncharacterized protein</fullName>
    </submittedName>
</protein>
<feature type="region of interest" description="Disordered" evidence="2">
    <location>
        <begin position="547"/>
        <end position="566"/>
    </location>
</feature>
<dbReference type="EMBL" id="CAJNJA010073252">
    <property type="protein sequence ID" value="CAE7909105.1"/>
    <property type="molecule type" value="Genomic_DNA"/>
</dbReference>